<keyword evidence="14" id="KW-0408">Iron</keyword>
<dbReference type="STRING" id="765912.Thimo_0777"/>
<dbReference type="InterPro" id="IPR001501">
    <property type="entry name" value="Ni-dep_hyd_lsu"/>
</dbReference>
<dbReference type="Proteomes" id="UP000010816">
    <property type="component" value="Chromosome"/>
</dbReference>
<feature type="binding site" evidence="14">
    <location>
        <position position="64"/>
    </location>
    <ligand>
        <name>Ni(2+)</name>
        <dbReference type="ChEBI" id="CHEBI:49786"/>
    </ligand>
</feature>
<evidence type="ECO:0000256" key="15">
    <source>
        <dbReference type="RuleBase" id="RU003896"/>
    </source>
</evidence>
<dbReference type="FunFam" id="1.10.645.10:FF:000002">
    <property type="entry name" value="Hydrogenase 2 large subunit"/>
    <property type="match status" value="1"/>
</dbReference>
<dbReference type="GO" id="GO:0016151">
    <property type="term" value="F:nickel cation binding"/>
    <property type="evidence" value="ECO:0007669"/>
    <property type="project" value="InterPro"/>
</dbReference>
<dbReference type="GO" id="GO:0005886">
    <property type="term" value="C:plasma membrane"/>
    <property type="evidence" value="ECO:0007669"/>
    <property type="project" value="UniProtKB-SubCell"/>
</dbReference>
<feature type="binding site" evidence="14">
    <location>
        <position position="555"/>
    </location>
    <ligand>
        <name>Ni(2+)</name>
        <dbReference type="ChEBI" id="CHEBI:49786"/>
    </ligand>
</feature>
<evidence type="ECO:0000256" key="4">
    <source>
        <dbReference type="ARBA" id="ARBA00011771"/>
    </source>
</evidence>
<dbReference type="eggNOG" id="COG0374">
    <property type="taxonomic scope" value="Bacteria"/>
</dbReference>
<dbReference type="PANTHER" id="PTHR42958:SF2">
    <property type="entry name" value="UPTAKE HYDROGENASE LARGE SUBUNIT"/>
    <property type="match status" value="1"/>
</dbReference>
<keyword evidence="6 14" id="KW-0533">Nickel</keyword>
<dbReference type="AlphaFoldDB" id="L0GUE6"/>
<name>L0GUE6_9GAMM</name>
<comment type="function">
    <text evidence="9">This enzyme recycles the H(2) produced by nitrogenase to increase the production of ATP and to protect nitrogenase against inhibition or damage by O(2) under carbon- or phosphate-limited conditions.</text>
</comment>
<evidence type="ECO:0000313" key="16">
    <source>
        <dbReference type="EMBL" id="AGA89616.1"/>
    </source>
</evidence>
<feature type="binding site" evidence="14">
    <location>
        <position position="561"/>
    </location>
    <ligand>
        <name>Mg(2+)</name>
        <dbReference type="ChEBI" id="CHEBI:18420"/>
    </ligand>
</feature>
<comment type="subcellular location">
    <subcellularLocation>
        <location evidence="2">Cell membrane</location>
        <topology evidence="2">Peripheral membrane protein</topology>
    </subcellularLocation>
</comment>
<evidence type="ECO:0000256" key="7">
    <source>
        <dbReference type="ARBA" id="ARBA00022723"/>
    </source>
</evidence>
<evidence type="ECO:0000256" key="3">
    <source>
        <dbReference type="ARBA" id="ARBA00009292"/>
    </source>
</evidence>
<gene>
    <name evidence="16" type="ORF">Thimo_0777</name>
</gene>
<dbReference type="InterPro" id="IPR029014">
    <property type="entry name" value="NiFe-Hase_large"/>
</dbReference>
<comment type="similarity">
    <text evidence="3 15">Belongs to the [NiFe]/[NiFeSe] hydrogenase large subunit family.</text>
</comment>
<dbReference type="OrthoDB" id="9761717at2"/>
<dbReference type="InterPro" id="IPR050867">
    <property type="entry name" value="NiFe/NiFeSe_hydrgnase_LSU"/>
</dbReference>
<keyword evidence="8 15" id="KW-0560">Oxidoreductase</keyword>
<evidence type="ECO:0000256" key="11">
    <source>
        <dbReference type="ARBA" id="ARBA00041237"/>
    </source>
</evidence>
<keyword evidence="14" id="KW-0460">Magnesium</keyword>
<evidence type="ECO:0000256" key="2">
    <source>
        <dbReference type="ARBA" id="ARBA00004202"/>
    </source>
</evidence>
<evidence type="ECO:0000313" key="17">
    <source>
        <dbReference type="Proteomes" id="UP000010816"/>
    </source>
</evidence>
<evidence type="ECO:0000256" key="8">
    <source>
        <dbReference type="ARBA" id="ARBA00023002"/>
    </source>
</evidence>
<dbReference type="GO" id="GO:0008901">
    <property type="term" value="F:ferredoxin hydrogenase activity"/>
    <property type="evidence" value="ECO:0007669"/>
    <property type="project" value="InterPro"/>
</dbReference>
<reference evidence="16 17" key="1">
    <citation type="submission" date="2011-09" db="EMBL/GenBank/DDBJ databases">
        <title>Complete sequence of chromosome of Thioflavicoccus mobilis 8321.</title>
        <authorList>
            <consortium name="US DOE Joint Genome Institute"/>
            <person name="Lucas S."/>
            <person name="Han J."/>
            <person name="Lapidus A."/>
            <person name="Cheng J.-F."/>
            <person name="Goodwin L."/>
            <person name="Pitluck S."/>
            <person name="Peters L."/>
            <person name="Ovchinnikova G."/>
            <person name="Lu M."/>
            <person name="Detter J.C."/>
            <person name="Han C."/>
            <person name="Tapia R."/>
            <person name="Land M."/>
            <person name="Hauser L."/>
            <person name="Kyrpides N."/>
            <person name="Ivanova N."/>
            <person name="Pagani I."/>
            <person name="Vogl K."/>
            <person name="Liu Z."/>
            <person name="Imhoff J."/>
            <person name="Thiel V."/>
            <person name="Frigaard N.-U."/>
            <person name="Bryant D."/>
            <person name="Woyke T."/>
        </authorList>
    </citation>
    <scope>NUCLEOTIDE SEQUENCE [LARGE SCALE GENOMIC DNA]</scope>
    <source>
        <strain evidence="16 17">8321</strain>
    </source>
</reference>
<evidence type="ECO:0000256" key="6">
    <source>
        <dbReference type="ARBA" id="ARBA00022596"/>
    </source>
</evidence>
<dbReference type="PROSITE" id="PS00507">
    <property type="entry name" value="NI_HGENASE_L_1"/>
    <property type="match status" value="1"/>
</dbReference>
<comment type="cofactor">
    <cofactor evidence="1 14">
        <name>Ni(2+)</name>
        <dbReference type="ChEBI" id="CHEBI:49786"/>
    </cofactor>
</comment>
<evidence type="ECO:0000256" key="5">
    <source>
        <dbReference type="ARBA" id="ARBA00012082"/>
    </source>
</evidence>
<dbReference type="InterPro" id="IPR018194">
    <property type="entry name" value="Ni-dep_hyd_lsu_Ni_BS"/>
</dbReference>
<dbReference type="RefSeq" id="WP_015279763.1">
    <property type="nucleotide sequence ID" value="NC_019940.1"/>
</dbReference>
<comment type="catalytic activity">
    <reaction evidence="13">
        <text>H2 + A = AH2</text>
        <dbReference type="Rhea" id="RHEA:12116"/>
        <dbReference type="ChEBI" id="CHEBI:13193"/>
        <dbReference type="ChEBI" id="CHEBI:17499"/>
        <dbReference type="ChEBI" id="CHEBI:18276"/>
        <dbReference type="EC" id="1.12.99.6"/>
    </reaction>
</comment>
<dbReference type="HOGENOM" id="CLU_030087_0_0_6"/>
<feature type="binding site" evidence="14">
    <location>
        <position position="64"/>
    </location>
    <ligand>
        <name>Fe cation</name>
        <dbReference type="ChEBI" id="CHEBI:24875"/>
    </ligand>
</feature>
<evidence type="ECO:0000256" key="13">
    <source>
        <dbReference type="ARBA" id="ARBA00048757"/>
    </source>
</evidence>
<evidence type="ECO:0000256" key="14">
    <source>
        <dbReference type="PIRSR" id="PIRSR601501-1"/>
    </source>
</evidence>
<evidence type="ECO:0000256" key="10">
    <source>
        <dbReference type="ARBA" id="ARBA00040803"/>
    </source>
</evidence>
<dbReference type="PATRIC" id="fig|765912.4.peg.763"/>
<dbReference type="EC" id="1.12.99.6" evidence="5"/>
<evidence type="ECO:0000256" key="1">
    <source>
        <dbReference type="ARBA" id="ARBA00001967"/>
    </source>
</evidence>
<feature type="binding site" evidence="14">
    <location>
        <position position="61"/>
    </location>
    <ligand>
        <name>Ni(2+)</name>
        <dbReference type="ChEBI" id="CHEBI:49786"/>
    </ligand>
</feature>
<sequence length="576" mass="63166">MSTRIVVDPVTRIEGHLRIEAELSGDTIAEAYSSGTMVRGIETILRGRDPRDAWAFAQRICGVCTLVHGIASVRAVEDALGYEIPANAQLIRNLMIGAQYVHDHVMHFYHLHALDWVDIVSALEADPKQTSALAQSISNYAKSSPGYFADVQKRLKGFVEGGQLGIFANGYWGHPGYRLPAEANLMAVAHYLEALAWQREVAELHAIFGGKNPHPNLCVGGMPCAISLESGKQAGTAVDVVGLERIRSLIAQMREFVHQVYVPDTLAIAGFYKDWFRRGEGIGNFLCYGDLPGTDVGDPGSYLLPAGVILDRDLSHIEPVDLDAEAEIEEFVARSWYAYEDGDDAGLHPYRGETAFAYTGPEPPYEQLDVANQYSWLKSPRWRGRPMEVGPLARILMLYANGHEQTRDLVGATLSRLDLPVDALFSTMGRTAARTLETAVIADALPVWYDALLANIRAGDLKTFNAELWEPASWPRQARGVGRMEAPRGALGHWIVIEDGRIANYQAVVPSTWNAGPRDGGGQPGPYEAALAGQALHDPEQPLEILRTIHSFDPCIACAVHLMDPQGVEQLRVQVC</sequence>
<feature type="binding site" evidence="14">
    <location>
        <position position="558"/>
    </location>
    <ligand>
        <name>Fe cation</name>
        <dbReference type="ChEBI" id="CHEBI:24875"/>
    </ligand>
</feature>
<comment type="subunit">
    <text evidence="4">Heterodimer of a large and a small subunit.</text>
</comment>
<evidence type="ECO:0000256" key="12">
    <source>
        <dbReference type="ARBA" id="ARBA00042683"/>
    </source>
</evidence>
<dbReference type="EMBL" id="CP003051">
    <property type="protein sequence ID" value="AGA89616.1"/>
    <property type="molecule type" value="Genomic_DNA"/>
</dbReference>
<comment type="cofactor">
    <cofactor evidence="14">
        <name>Fe cation</name>
        <dbReference type="ChEBI" id="CHEBI:24875"/>
    </cofactor>
</comment>
<accession>L0GUE6</accession>
<dbReference type="KEGG" id="tmb:Thimo_0777"/>
<keyword evidence="7 14" id="KW-0479">Metal-binding</keyword>
<dbReference type="PANTHER" id="PTHR42958">
    <property type="entry name" value="HYDROGENASE-2 LARGE CHAIN"/>
    <property type="match status" value="1"/>
</dbReference>
<protein>
    <recommendedName>
        <fullName evidence="10">Uptake hydrogenase large subunit</fullName>
        <ecNumber evidence="5">1.12.99.6</ecNumber>
    </recommendedName>
    <alternativeName>
        <fullName evidence="12">Hydrogenlyase</fullName>
    </alternativeName>
    <alternativeName>
        <fullName evidence="11">Membrane-bound hydrogenase large subunit</fullName>
    </alternativeName>
</protein>
<dbReference type="GO" id="GO:0033748">
    <property type="term" value="F:hydrogenase (acceptor) activity"/>
    <property type="evidence" value="ECO:0007669"/>
    <property type="project" value="UniProtKB-EC"/>
</dbReference>
<feature type="binding site" evidence="14">
    <location>
        <position position="42"/>
    </location>
    <ligand>
        <name>Mg(2+)</name>
        <dbReference type="ChEBI" id="CHEBI:18420"/>
    </ligand>
</feature>
<dbReference type="PROSITE" id="PS00508">
    <property type="entry name" value="NI_HGENASE_L_2"/>
    <property type="match status" value="1"/>
</dbReference>
<proteinExistence type="inferred from homology"/>
<dbReference type="SUPFAM" id="SSF56762">
    <property type="entry name" value="HydB/Nqo4-like"/>
    <property type="match status" value="1"/>
</dbReference>
<organism evidence="16 17">
    <name type="scientific">Thioflavicoccus mobilis 8321</name>
    <dbReference type="NCBI Taxonomy" id="765912"/>
    <lineage>
        <taxon>Bacteria</taxon>
        <taxon>Pseudomonadati</taxon>
        <taxon>Pseudomonadota</taxon>
        <taxon>Gammaproteobacteria</taxon>
        <taxon>Chromatiales</taxon>
        <taxon>Chromatiaceae</taxon>
        <taxon>Thioflavicoccus</taxon>
    </lineage>
</organism>
<dbReference type="Gene3D" id="1.10.645.10">
    <property type="entry name" value="Cytochrome-c3 Hydrogenase, chain B"/>
    <property type="match status" value="1"/>
</dbReference>
<evidence type="ECO:0000256" key="9">
    <source>
        <dbReference type="ARBA" id="ARBA00037655"/>
    </source>
</evidence>
<dbReference type="Pfam" id="PF00374">
    <property type="entry name" value="NiFeSe_Hases"/>
    <property type="match status" value="1"/>
</dbReference>
<keyword evidence="17" id="KW-1185">Reference proteome</keyword>